<accession>H1W1S2</accession>
<keyword evidence="1" id="KW-0732">Signal</keyword>
<protein>
    <submittedName>
        <fullName evidence="2">Uncharacterized protein</fullName>
    </submittedName>
</protein>
<proteinExistence type="predicted"/>
<dbReference type="HOGENOM" id="CLU_2654375_0_0_1"/>
<gene>
    <name evidence="2" type="ORF">CH063_15183</name>
</gene>
<sequence length="76" mass="8495">MKAPFYALLAVAAVMPVQALLCDCGQMEDRVTTRIRLVTDAAWNGPWREQQGRETLMYAGARRRPNNGTEELGKVT</sequence>
<evidence type="ECO:0000256" key="1">
    <source>
        <dbReference type="SAM" id="SignalP"/>
    </source>
</evidence>
<feature type="chain" id="PRO_5003556497" evidence="1">
    <location>
        <begin position="20"/>
        <end position="76"/>
    </location>
</feature>
<name>H1W1S2_COLHI</name>
<dbReference type="EMBL" id="CACQ02008684">
    <property type="protein sequence ID" value="CCF46435.1"/>
    <property type="molecule type" value="Genomic_DNA"/>
</dbReference>
<evidence type="ECO:0000313" key="2">
    <source>
        <dbReference type="EMBL" id="CCF46435.1"/>
    </source>
</evidence>
<dbReference type="Proteomes" id="UP000007174">
    <property type="component" value="Unassembled WGS sequence"/>
</dbReference>
<evidence type="ECO:0000313" key="3">
    <source>
        <dbReference type="Proteomes" id="UP000007174"/>
    </source>
</evidence>
<feature type="signal peptide" evidence="1">
    <location>
        <begin position="1"/>
        <end position="19"/>
    </location>
</feature>
<organism evidence="2 3">
    <name type="scientific">Colletotrichum higginsianum (strain IMI 349063)</name>
    <name type="common">Crucifer anthracnose fungus</name>
    <dbReference type="NCBI Taxonomy" id="759273"/>
    <lineage>
        <taxon>Eukaryota</taxon>
        <taxon>Fungi</taxon>
        <taxon>Dikarya</taxon>
        <taxon>Ascomycota</taxon>
        <taxon>Pezizomycotina</taxon>
        <taxon>Sordariomycetes</taxon>
        <taxon>Hypocreomycetidae</taxon>
        <taxon>Glomerellales</taxon>
        <taxon>Glomerellaceae</taxon>
        <taxon>Colletotrichum</taxon>
        <taxon>Colletotrichum destructivum species complex</taxon>
    </lineage>
</organism>
<dbReference type="AlphaFoldDB" id="H1W1S2"/>
<reference evidence="3" key="1">
    <citation type="journal article" date="2012" name="Nat. Genet.">
        <title>Lifestyle transitions in plant pathogenic Colletotrichum fungi deciphered by genome and transcriptome analyses.</title>
        <authorList>
            <person name="O'Connell R.J."/>
            <person name="Thon M.R."/>
            <person name="Hacquard S."/>
            <person name="Amyotte S.G."/>
            <person name="Kleemann J."/>
            <person name="Torres M.F."/>
            <person name="Damm U."/>
            <person name="Buiate E.A."/>
            <person name="Epstein L."/>
            <person name="Alkan N."/>
            <person name="Altmueller J."/>
            <person name="Alvarado-Balderrama L."/>
            <person name="Bauser C.A."/>
            <person name="Becker C."/>
            <person name="Birren B.W."/>
            <person name="Chen Z."/>
            <person name="Choi J."/>
            <person name="Crouch J.A."/>
            <person name="Duvick J.P."/>
            <person name="Farman M.A."/>
            <person name="Gan P."/>
            <person name="Heiman D."/>
            <person name="Henrissat B."/>
            <person name="Howard R.J."/>
            <person name="Kabbage M."/>
            <person name="Koch C."/>
            <person name="Kracher B."/>
            <person name="Kubo Y."/>
            <person name="Law A.D."/>
            <person name="Lebrun M.-H."/>
            <person name="Lee Y.-H."/>
            <person name="Miyara I."/>
            <person name="Moore N."/>
            <person name="Neumann U."/>
            <person name="Nordstroem K."/>
            <person name="Panaccione D.G."/>
            <person name="Panstruga R."/>
            <person name="Place M."/>
            <person name="Proctor R.H."/>
            <person name="Prusky D."/>
            <person name="Rech G."/>
            <person name="Reinhardt R."/>
            <person name="Rollins J.A."/>
            <person name="Rounsley S."/>
            <person name="Schardl C.L."/>
            <person name="Schwartz D.C."/>
            <person name="Shenoy N."/>
            <person name="Shirasu K."/>
            <person name="Sikhakolli U.R."/>
            <person name="Stueber K."/>
            <person name="Sukno S.A."/>
            <person name="Sweigard J.A."/>
            <person name="Takano Y."/>
            <person name="Takahara H."/>
            <person name="Trail F."/>
            <person name="van der Does H.C."/>
            <person name="Voll L.M."/>
            <person name="Will I."/>
            <person name="Young S."/>
            <person name="Zeng Q."/>
            <person name="Zhang J."/>
            <person name="Zhou S."/>
            <person name="Dickman M.B."/>
            <person name="Schulze-Lefert P."/>
            <person name="Ver Loren van Themaat E."/>
            <person name="Ma L.-J."/>
            <person name="Vaillancourt L.J."/>
        </authorList>
    </citation>
    <scope>NUCLEOTIDE SEQUENCE [LARGE SCALE GENOMIC DNA]</scope>
    <source>
        <strain evidence="3">IMI 349063</strain>
    </source>
</reference>